<dbReference type="EMBL" id="LDJK01000019">
    <property type="protein sequence ID" value="KRG74810.1"/>
    <property type="molecule type" value="Genomic_DNA"/>
</dbReference>
<dbReference type="AlphaFoldDB" id="A0A0R0D9J3"/>
<organism evidence="2 3">
    <name type="scientific">Stenotrophomonas chelatiphaga</name>
    <dbReference type="NCBI Taxonomy" id="517011"/>
    <lineage>
        <taxon>Bacteria</taxon>
        <taxon>Pseudomonadati</taxon>
        <taxon>Pseudomonadota</taxon>
        <taxon>Gammaproteobacteria</taxon>
        <taxon>Lysobacterales</taxon>
        <taxon>Lysobacteraceae</taxon>
        <taxon>Stenotrophomonas</taxon>
    </lineage>
</organism>
<feature type="domain" description="Calcineurin-like phosphoesterase" evidence="1">
    <location>
        <begin position="23"/>
        <end position="269"/>
    </location>
</feature>
<dbReference type="InterPro" id="IPR004843">
    <property type="entry name" value="Calcineurin-like_PHP"/>
</dbReference>
<dbReference type="Gene3D" id="3.60.21.10">
    <property type="match status" value="1"/>
</dbReference>
<dbReference type="Pfam" id="PF00149">
    <property type="entry name" value="Metallophos"/>
    <property type="match status" value="1"/>
</dbReference>
<dbReference type="GO" id="GO:0016787">
    <property type="term" value="F:hydrolase activity"/>
    <property type="evidence" value="ECO:0007669"/>
    <property type="project" value="InterPro"/>
</dbReference>
<evidence type="ECO:0000259" key="1">
    <source>
        <dbReference type="Pfam" id="PF00149"/>
    </source>
</evidence>
<keyword evidence="3" id="KW-1185">Reference proteome</keyword>
<dbReference type="SUPFAM" id="SSF56300">
    <property type="entry name" value="Metallo-dependent phosphatases"/>
    <property type="match status" value="1"/>
</dbReference>
<evidence type="ECO:0000313" key="3">
    <source>
        <dbReference type="Proteomes" id="UP000051386"/>
    </source>
</evidence>
<dbReference type="PATRIC" id="fig|517011.3.peg.711"/>
<name>A0A0R0D9J3_9GAMM</name>
<dbReference type="InterPro" id="IPR029052">
    <property type="entry name" value="Metallo-depent_PP-like"/>
</dbReference>
<comment type="caution">
    <text evidence="2">The sequence shown here is derived from an EMBL/GenBank/DDBJ whole genome shotgun (WGS) entry which is preliminary data.</text>
</comment>
<reference evidence="2 3" key="1">
    <citation type="submission" date="2015-05" db="EMBL/GenBank/DDBJ databases">
        <title>Genome sequencing and analysis of members of genus Stenotrophomonas.</title>
        <authorList>
            <person name="Patil P.P."/>
            <person name="Midha S."/>
            <person name="Patil P.B."/>
        </authorList>
    </citation>
    <scope>NUCLEOTIDE SEQUENCE [LARGE SCALE GENOMIC DNA]</scope>
    <source>
        <strain evidence="2 3">DSM 21508</strain>
    </source>
</reference>
<evidence type="ECO:0000313" key="2">
    <source>
        <dbReference type="EMBL" id="KRG74810.1"/>
    </source>
</evidence>
<dbReference type="Proteomes" id="UP000051386">
    <property type="component" value="Unassembled WGS sequence"/>
</dbReference>
<proteinExistence type="predicted"/>
<gene>
    <name evidence="2" type="ORF">ABB28_06115</name>
</gene>
<sequence>MIALAAGLAAPSGHALEKPWQHFVFISDTQYPWTDKNDRGEPEDEDTRDRRSREFILAQGEGTLQYREDNGGIDNVPLFINGDLTAYGHAEQLDFMTTPLRTKYVRNFYINLGNHDYKNNVDDCFNNNCALRMYLQMGEWAQGYGADTLDYRKVKTDEGQGRHSMDHYGSLAYTKTFGDVLAIQLQNEPTYEVKFRGKRFVRHDVNVNPGLGVLAAGLKAARRDSKSVIINMHSPPYSNWKVAKSPEFIKLMKDNEDIILGIFAGHLHTKVGRFSKVGKIPVYLSGAAHYRNFLVADFNPALCQLQVWVVHENNPHERKEHAGYSEATTCAG</sequence>
<accession>A0A0R0D9J3</accession>
<protein>
    <recommendedName>
        <fullName evidence="1">Calcineurin-like phosphoesterase domain-containing protein</fullName>
    </recommendedName>
</protein>